<protein>
    <submittedName>
        <fullName evidence="2">Uncharacterized protein</fullName>
    </submittedName>
</protein>
<sequence length="82" mass="9533">MQEVTISLKEFNNLLKDSKDLVLISLENKKLKRQLDTANEHINDLNDNINLYISLYQSADARADRADKRLEEYVNARANIKL</sequence>
<accession>A0A2H4JD68</accession>
<gene>
    <name evidence="2" type="ORF">7F7_56</name>
</gene>
<evidence type="ECO:0000256" key="1">
    <source>
        <dbReference type="SAM" id="Coils"/>
    </source>
</evidence>
<proteinExistence type="predicted"/>
<dbReference type="EMBL" id="MF417907">
    <property type="protein sequence ID" value="ASN70496.1"/>
    <property type="molecule type" value="Genomic_DNA"/>
</dbReference>
<name>A0A2H4JD68_9CAUD</name>
<evidence type="ECO:0000313" key="2">
    <source>
        <dbReference type="EMBL" id="ASN70496.1"/>
    </source>
</evidence>
<organism evidence="2">
    <name type="scientific">uncultured Caudovirales phage</name>
    <dbReference type="NCBI Taxonomy" id="2100421"/>
    <lineage>
        <taxon>Viruses</taxon>
        <taxon>Duplodnaviria</taxon>
        <taxon>Heunggongvirae</taxon>
        <taxon>Uroviricota</taxon>
        <taxon>Caudoviricetes</taxon>
        <taxon>Peduoviridae</taxon>
        <taxon>Maltschvirus</taxon>
        <taxon>Maltschvirus maltsch</taxon>
    </lineage>
</organism>
<keyword evidence="1" id="KW-0175">Coiled coil</keyword>
<reference evidence="2" key="1">
    <citation type="submission" date="2017-06" db="EMBL/GenBank/DDBJ databases">
        <title>Novel phages from South African skin metaviromes.</title>
        <authorList>
            <person name="van Zyl L.J."/>
            <person name="Abrahams Y."/>
            <person name="Stander E.A."/>
            <person name="Kirby B.M."/>
            <person name="Clavaud C."/>
            <person name="Farcet C."/>
            <person name="Breton L."/>
            <person name="Trindade M.I."/>
        </authorList>
    </citation>
    <scope>NUCLEOTIDE SEQUENCE</scope>
</reference>
<feature type="coiled-coil region" evidence="1">
    <location>
        <begin position="28"/>
        <end position="76"/>
    </location>
</feature>